<evidence type="ECO:0000256" key="1">
    <source>
        <dbReference type="ARBA" id="ARBA00001968"/>
    </source>
</evidence>
<organism evidence="6">
    <name type="scientific">anaerobic digester metagenome</name>
    <dbReference type="NCBI Taxonomy" id="1263854"/>
    <lineage>
        <taxon>unclassified sequences</taxon>
        <taxon>metagenomes</taxon>
        <taxon>ecological metagenomes</taxon>
    </lineage>
</organism>
<reference evidence="6" key="1">
    <citation type="submission" date="2019-03" db="EMBL/GenBank/DDBJ databases">
        <authorList>
            <person name="Hao L."/>
        </authorList>
    </citation>
    <scope>NUCLEOTIDE SEQUENCE</scope>
</reference>
<protein>
    <submittedName>
        <fullName evidence="6">Maf-like protein SYNAS_11200</fullName>
    </submittedName>
</protein>
<gene>
    <name evidence="6" type="ORF">SCFA_860018</name>
</gene>
<sequence>MQIVLASASPRRRELFSWLGLKFDVVVPEVDETIQPGETPVEFCARISREKAWYVSSRMPESLVISADTIVVSGGKILGKPVDEAQAREHLRILKGSSHEVYTGYAIIQGEERVSRVIRTVVHFRDMSPEEIDWYISTKEPMDKAGSYGLQGIGSLFISTIEGSYTNVIGLPLSDLYHDLKGFGITLHTIEGG</sequence>
<name>A0A485M5A2_9ZZZZ</name>
<dbReference type="GO" id="GO:0009117">
    <property type="term" value="P:nucleotide metabolic process"/>
    <property type="evidence" value="ECO:0007669"/>
    <property type="project" value="UniProtKB-KW"/>
</dbReference>
<dbReference type="GO" id="GO:0047429">
    <property type="term" value="F:nucleoside triphosphate diphosphatase activity"/>
    <property type="evidence" value="ECO:0007669"/>
    <property type="project" value="InterPro"/>
</dbReference>
<dbReference type="SUPFAM" id="SSF52972">
    <property type="entry name" value="ITPase-like"/>
    <property type="match status" value="1"/>
</dbReference>
<dbReference type="FunFam" id="3.90.950.10:FF:000005">
    <property type="entry name" value="7-methyl-GTP pyrophosphatase"/>
    <property type="match status" value="1"/>
</dbReference>
<accession>A0A485M5A2</accession>
<dbReference type="NCBIfam" id="TIGR00172">
    <property type="entry name" value="maf"/>
    <property type="match status" value="1"/>
</dbReference>
<keyword evidence="3" id="KW-0963">Cytoplasm</keyword>
<dbReference type="EMBL" id="CAADRM010000154">
    <property type="protein sequence ID" value="VFU18597.1"/>
    <property type="molecule type" value="Genomic_DNA"/>
</dbReference>
<dbReference type="AlphaFoldDB" id="A0A485M5A2"/>
<comment type="subcellular location">
    <subcellularLocation>
        <location evidence="2">Cytoplasm</location>
    </subcellularLocation>
</comment>
<dbReference type="Gene3D" id="3.90.950.10">
    <property type="match status" value="1"/>
</dbReference>
<evidence type="ECO:0000313" key="6">
    <source>
        <dbReference type="EMBL" id="VFU18597.1"/>
    </source>
</evidence>
<dbReference type="InterPro" id="IPR003697">
    <property type="entry name" value="Maf-like"/>
</dbReference>
<dbReference type="HAMAP" id="MF_00528">
    <property type="entry name" value="Maf"/>
    <property type="match status" value="1"/>
</dbReference>
<dbReference type="PANTHER" id="PTHR43213:SF5">
    <property type="entry name" value="BIFUNCTIONAL DTTP_UTP PYROPHOSPHATASE_METHYLTRANSFERASE PROTEIN-RELATED"/>
    <property type="match status" value="1"/>
</dbReference>
<comment type="cofactor">
    <cofactor evidence="1">
        <name>a divalent metal cation</name>
        <dbReference type="ChEBI" id="CHEBI:60240"/>
    </cofactor>
</comment>
<keyword evidence="4" id="KW-0378">Hydrolase</keyword>
<dbReference type="GO" id="GO:0005737">
    <property type="term" value="C:cytoplasm"/>
    <property type="evidence" value="ECO:0007669"/>
    <property type="project" value="UniProtKB-SubCell"/>
</dbReference>
<dbReference type="PANTHER" id="PTHR43213">
    <property type="entry name" value="BIFUNCTIONAL DTTP/UTP PYROPHOSPHATASE/METHYLTRANSFERASE PROTEIN-RELATED"/>
    <property type="match status" value="1"/>
</dbReference>
<proteinExistence type="inferred from homology"/>
<dbReference type="InterPro" id="IPR029001">
    <property type="entry name" value="ITPase-like_fam"/>
</dbReference>
<evidence type="ECO:0000256" key="3">
    <source>
        <dbReference type="ARBA" id="ARBA00022490"/>
    </source>
</evidence>
<dbReference type="PIRSF" id="PIRSF006305">
    <property type="entry name" value="Maf"/>
    <property type="match status" value="1"/>
</dbReference>
<dbReference type="Pfam" id="PF02545">
    <property type="entry name" value="Maf"/>
    <property type="match status" value="1"/>
</dbReference>
<dbReference type="CDD" id="cd00555">
    <property type="entry name" value="Maf"/>
    <property type="match status" value="1"/>
</dbReference>
<evidence type="ECO:0000256" key="4">
    <source>
        <dbReference type="ARBA" id="ARBA00022801"/>
    </source>
</evidence>
<evidence type="ECO:0000256" key="2">
    <source>
        <dbReference type="ARBA" id="ARBA00004496"/>
    </source>
</evidence>
<evidence type="ECO:0000256" key="5">
    <source>
        <dbReference type="ARBA" id="ARBA00023080"/>
    </source>
</evidence>
<keyword evidence="5" id="KW-0546">Nucleotide metabolism</keyword>